<keyword evidence="3" id="KW-1185">Reference proteome</keyword>
<sequence>MFIFKYLQLFLLILILHPTSALSLVQEDGVKGEWDFEHYDGPLDPRLIIDHQNEKQEFYDEYTGRNYFDVLLVPELTDLSQDFNRYIYPNFSCSKYELKENLAYMRYLIRLTSIASLYEFYRQTSIALYQYGDEKSCQIDYETIFKQCKPKSKDMKLFIGRVSDFFPDIVDWGKYPIKLKTDRRFSLETYHPDLVKILRLDFGGDEKSHLIKACQFAKNEIQSLCSENDEYMAAAQIKEIRNEILKSSAFKILNRSGKGQACFTRYEEMAKDMEEIDDKSKRIIKTALTSKGELKVFWFGALKEFDDQGITLVEQKKPEPVKKVKKVEEKKPEPVKTVDIKSIKIIRKPKPQPKKPEPKPVEKVSAFEKALRNFEKSKEKTVVDMTSFKTDYKFSKKTLEKFNGSLRSFQTRKQLSKMKRVDNLGSVAAPMSLTFIKYLIDYNLHQGLYNMTGILSNDFYVINDLENKSRPVKIKLDNNKDTGFKWKIWVTDLE</sequence>
<dbReference type="Proteomes" id="UP000443582">
    <property type="component" value="Unassembled WGS sequence"/>
</dbReference>
<proteinExistence type="predicted"/>
<evidence type="ECO:0000313" key="2">
    <source>
        <dbReference type="EMBL" id="RZF21766.1"/>
    </source>
</evidence>
<reference evidence="3" key="1">
    <citation type="journal article" date="2019" name="Int. J. Syst. Evol. Microbiol.">
        <title>Halobacteriovorax valvorus sp. nov., a novel prokaryotic predator isolated from coastal seawater of China.</title>
        <authorList>
            <person name="Chen M.-X."/>
        </authorList>
    </citation>
    <scope>NUCLEOTIDE SEQUENCE [LARGE SCALE GENOMIC DNA]</scope>
    <source>
        <strain evidence="3">BL9</strain>
    </source>
</reference>
<evidence type="ECO:0000256" key="1">
    <source>
        <dbReference type="SAM" id="SignalP"/>
    </source>
</evidence>
<feature type="signal peptide" evidence="1">
    <location>
        <begin position="1"/>
        <end position="23"/>
    </location>
</feature>
<organism evidence="2 3">
    <name type="scientific">Halobacteriovorax vibrionivorans</name>
    <dbReference type="NCBI Taxonomy" id="2152716"/>
    <lineage>
        <taxon>Bacteria</taxon>
        <taxon>Pseudomonadati</taxon>
        <taxon>Bdellovibrionota</taxon>
        <taxon>Bacteriovoracia</taxon>
        <taxon>Bacteriovoracales</taxon>
        <taxon>Halobacteriovoraceae</taxon>
        <taxon>Halobacteriovorax</taxon>
    </lineage>
</organism>
<dbReference type="RefSeq" id="WP_115361483.1">
    <property type="nucleotide sequence ID" value="NZ_QDKL01000002.1"/>
</dbReference>
<evidence type="ECO:0000313" key="3">
    <source>
        <dbReference type="Proteomes" id="UP000443582"/>
    </source>
</evidence>
<keyword evidence="1" id="KW-0732">Signal</keyword>
<gene>
    <name evidence="2" type="ORF">DAY19_08740</name>
</gene>
<name>A0ABY0IIS8_9BACT</name>
<protein>
    <submittedName>
        <fullName evidence="2">Uncharacterized protein</fullName>
    </submittedName>
</protein>
<comment type="caution">
    <text evidence="2">The sequence shown here is derived from an EMBL/GenBank/DDBJ whole genome shotgun (WGS) entry which is preliminary data.</text>
</comment>
<feature type="chain" id="PRO_5047507399" evidence="1">
    <location>
        <begin position="24"/>
        <end position="494"/>
    </location>
</feature>
<accession>A0ABY0IIS8</accession>
<dbReference type="EMBL" id="QDKL01000002">
    <property type="protein sequence ID" value="RZF21766.1"/>
    <property type="molecule type" value="Genomic_DNA"/>
</dbReference>